<dbReference type="GO" id="GO:0035556">
    <property type="term" value="P:intracellular signal transduction"/>
    <property type="evidence" value="ECO:0007669"/>
    <property type="project" value="InterPro"/>
</dbReference>
<protein>
    <submittedName>
        <fullName evidence="2">Class 3 adenylate cyclase</fullName>
    </submittedName>
</protein>
<dbReference type="EMBL" id="JACGXN010000003">
    <property type="protein sequence ID" value="MBA8879112.1"/>
    <property type="molecule type" value="Genomic_DNA"/>
</dbReference>
<evidence type="ECO:0000313" key="3">
    <source>
        <dbReference type="Proteomes" id="UP000549052"/>
    </source>
</evidence>
<dbReference type="Pfam" id="PF00211">
    <property type="entry name" value="Guanylate_cyc"/>
    <property type="match status" value="1"/>
</dbReference>
<feature type="domain" description="Guanylate cyclase" evidence="1">
    <location>
        <begin position="222"/>
        <end position="356"/>
    </location>
</feature>
<dbReference type="InterPro" id="IPR050697">
    <property type="entry name" value="Adenylyl/Guanylyl_Cyclase_3/4"/>
</dbReference>
<dbReference type="CDD" id="cd07302">
    <property type="entry name" value="CHD"/>
    <property type="match status" value="1"/>
</dbReference>
<dbReference type="Proteomes" id="UP000549052">
    <property type="component" value="Unassembled WGS sequence"/>
</dbReference>
<dbReference type="Gene3D" id="3.30.70.1230">
    <property type="entry name" value="Nucleotide cyclase"/>
    <property type="match status" value="1"/>
</dbReference>
<reference evidence="2 3" key="1">
    <citation type="submission" date="2020-07" db="EMBL/GenBank/DDBJ databases">
        <title>Genomic Encyclopedia of Type Strains, Phase IV (KMG-V): Genome sequencing to study the core and pangenomes of soil and plant-associated prokaryotes.</title>
        <authorList>
            <person name="Whitman W."/>
        </authorList>
    </citation>
    <scope>NUCLEOTIDE SEQUENCE [LARGE SCALE GENOMIC DNA]</scope>
    <source>
        <strain evidence="2 3">AN3</strain>
    </source>
</reference>
<comment type="caution">
    <text evidence="2">The sequence shown here is derived from an EMBL/GenBank/DDBJ whole genome shotgun (WGS) entry which is preliminary data.</text>
</comment>
<accession>A0A839EJS5</accession>
<keyword evidence="3" id="KW-1185">Reference proteome</keyword>
<dbReference type="AlphaFoldDB" id="A0A839EJS5"/>
<dbReference type="GO" id="GO:0006171">
    <property type="term" value="P:cAMP biosynthetic process"/>
    <property type="evidence" value="ECO:0007669"/>
    <property type="project" value="TreeGrafter"/>
</dbReference>
<dbReference type="GO" id="GO:0004016">
    <property type="term" value="F:adenylate cyclase activity"/>
    <property type="evidence" value="ECO:0007669"/>
    <property type="project" value="UniProtKB-ARBA"/>
</dbReference>
<dbReference type="PANTHER" id="PTHR43081:SF11">
    <property type="entry name" value="BLR2264 PROTEIN"/>
    <property type="match status" value="1"/>
</dbReference>
<evidence type="ECO:0000259" key="1">
    <source>
        <dbReference type="PROSITE" id="PS50125"/>
    </source>
</evidence>
<dbReference type="SMART" id="SM00044">
    <property type="entry name" value="CYCc"/>
    <property type="match status" value="1"/>
</dbReference>
<dbReference type="InterPro" id="IPR001054">
    <property type="entry name" value="A/G_cyclase"/>
</dbReference>
<name>A0A839EJS5_9HYPH</name>
<proteinExistence type="predicted"/>
<dbReference type="PROSITE" id="PS50125">
    <property type="entry name" value="GUANYLATE_CYCLASE_2"/>
    <property type="match status" value="1"/>
</dbReference>
<dbReference type="SUPFAM" id="SSF55073">
    <property type="entry name" value="Nucleotide cyclase"/>
    <property type="match status" value="1"/>
</dbReference>
<gene>
    <name evidence="2" type="ORF">FHW16_002830</name>
</gene>
<dbReference type="RefSeq" id="WP_182549772.1">
    <property type="nucleotide sequence ID" value="NZ_JACGXN010000003.1"/>
</dbReference>
<organism evidence="2 3">
    <name type="scientific">Phyllobacterium myrsinacearum</name>
    <dbReference type="NCBI Taxonomy" id="28101"/>
    <lineage>
        <taxon>Bacteria</taxon>
        <taxon>Pseudomonadati</taxon>
        <taxon>Pseudomonadota</taxon>
        <taxon>Alphaproteobacteria</taxon>
        <taxon>Hyphomicrobiales</taxon>
        <taxon>Phyllobacteriaceae</taxon>
        <taxon>Phyllobacterium</taxon>
    </lineage>
</organism>
<dbReference type="InterPro" id="IPR029787">
    <property type="entry name" value="Nucleotide_cyclase"/>
</dbReference>
<dbReference type="PANTHER" id="PTHR43081">
    <property type="entry name" value="ADENYLATE CYCLASE, TERMINAL-DIFFERENTIATION SPECIFIC-RELATED"/>
    <property type="match status" value="1"/>
</dbReference>
<sequence length="408" mass="43782">MTTRETDDNHARFPHEHLKSSCLASYFLQISQNLVKASLDGMTDIEITAVLGTKLLEAGVNISTIEIACDVVDPEVELHRVRWHQNTVNTGNTNLSVDVFPHMLEEDITVLRLNAETGRFASALQGRDTDAIAFANHLEPDVTIGFFDDVMSLFATEQPGGFKPSDIDLLHLVTPVFALALGARLNAAAARTLLQTYLGSNAATAMLDGRVGLGEVEEIRAIVLFCDLVDFTHMTEMLDAQSLISDLNLFFETVTRPLSRAGGQVSGYVGDGVVMFFPIPDPANERALCATAVNAALEGLKALDVLNASSSRDKNPQLRARVGIDIGEVVHGNIGSAGRFSFTIIGSPVNRAARLQVLAKDLGAELLMTSDLAGKAGVRCNTFGNHALRGFDNPVDVVGFGNSTGFSK</sequence>
<evidence type="ECO:0000313" key="2">
    <source>
        <dbReference type="EMBL" id="MBA8879112.1"/>
    </source>
</evidence>